<dbReference type="EMBL" id="JAGFBR010000009">
    <property type="protein sequence ID" value="KAH0461372.1"/>
    <property type="molecule type" value="Genomic_DNA"/>
</dbReference>
<dbReference type="InterPro" id="IPR017441">
    <property type="entry name" value="Protein_kinase_ATP_BS"/>
</dbReference>
<evidence type="ECO:0000256" key="7">
    <source>
        <dbReference type="PROSITE-ProRule" id="PRU10141"/>
    </source>
</evidence>
<keyword evidence="4 7" id="KW-0547">Nucleotide-binding</keyword>
<dbReference type="FunFam" id="1.10.510.10:FF:000195">
    <property type="entry name" value="pto-interacting protein 1"/>
    <property type="match status" value="1"/>
</dbReference>
<dbReference type="Gene3D" id="1.10.510.10">
    <property type="entry name" value="Transferase(Phosphotransferase) domain 1"/>
    <property type="match status" value="1"/>
</dbReference>
<dbReference type="InterPro" id="IPR000719">
    <property type="entry name" value="Prot_kinase_dom"/>
</dbReference>
<keyword evidence="3" id="KW-0808">Transferase</keyword>
<dbReference type="SMART" id="SM00220">
    <property type="entry name" value="S_TKc"/>
    <property type="match status" value="1"/>
</dbReference>
<evidence type="ECO:0000313" key="11">
    <source>
        <dbReference type="Proteomes" id="UP000775213"/>
    </source>
</evidence>
<dbReference type="Gene3D" id="3.30.200.20">
    <property type="entry name" value="Phosphorylase Kinase, domain 1"/>
    <property type="match status" value="1"/>
</dbReference>
<reference evidence="10 11" key="1">
    <citation type="journal article" date="2021" name="Hortic Res">
        <title>Chromosome-scale assembly of the Dendrobium chrysotoxum genome enhances the understanding of orchid evolution.</title>
        <authorList>
            <person name="Zhang Y."/>
            <person name="Zhang G.Q."/>
            <person name="Zhang D."/>
            <person name="Liu X.D."/>
            <person name="Xu X.Y."/>
            <person name="Sun W.H."/>
            <person name="Yu X."/>
            <person name="Zhu X."/>
            <person name="Wang Z.W."/>
            <person name="Zhao X."/>
            <person name="Zhong W.Y."/>
            <person name="Chen H."/>
            <person name="Yin W.L."/>
            <person name="Huang T."/>
            <person name="Niu S.C."/>
            <person name="Liu Z.J."/>
        </authorList>
    </citation>
    <scope>NUCLEOTIDE SEQUENCE [LARGE SCALE GENOMIC DNA]</scope>
    <source>
        <strain evidence="10">Lindl</strain>
    </source>
</reference>
<keyword evidence="6 7" id="KW-0067">ATP-binding</keyword>
<dbReference type="SUPFAM" id="SSF56112">
    <property type="entry name" value="Protein kinase-like (PK-like)"/>
    <property type="match status" value="1"/>
</dbReference>
<feature type="binding site" evidence="7">
    <location>
        <position position="90"/>
    </location>
    <ligand>
        <name>ATP</name>
        <dbReference type="ChEBI" id="CHEBI:30616"/>
    </ligand>
</feature>
<evidence type="ECO:0000256" key="4">
    <source>
        <dbReference type="ARBA" id="ARBA00022741"/>
    </source>
</evidence>
<dbReference type="Pfam" id="PF07714">
    <property type="entry name" value="PK_Tyr_Ser-Thr"/>
    <property type="match status" value="1"/>
</dbReference>
<evidence type="ECO:0000256" key="6">
    <source>
        <dbReference type="ARBA" id="ARBA00022840"/>
    </source>
</evidence>
<dbReference type="PROSITE" id="PS50011">
    <property type="entry name" value="PROTEIN_KINASE_DOM"/>
    <property type="match status" value="1"/>
</dbReference>
<evidence type="ECO:0000256" key="1">
    <source>
        <dbReference type="ARBA" id="ARBA00022527"/>
    </source>
</evidence>
<feature type="domain" description="Protein kinase" evidence="9">
    <location>
        <begin position="62"/>
        <end position="342"/>
    </location>
</feature>
<comment type="similarity">
    <text evidence="8">Belongs to the protein kinase superfamily.</text>
</comment>
<organism evidence="10 11">
    <name type="scientific">Dendrobium chrysotoxum</name>
    <name type="common">Orchid</name>
    <dbReference type="NCBI Taxonomy" id="161865"/>
    <lineage>
        <taxon>Eukaryota</taxon>
        <taxon>Viridiplantae</taxon>
        <taxon>Streptophyta</taxon>
        <taxon>Embryophyta</taxon>
        <taxon>Tracheophyta</taxon>
        <taxon>Spermatophyta</taxon>
        <taxon>Magnoliopsida</taxon>
        <taxon>Liliopsida</taxon>
        <taxon>Asparagales</taxon>
        <taxon>Orchidaceae</taxon>
        <taxon>Epidendroideae</taxon>
        <taxon>Malaxideae</taxon>
        <taxon>Dendrobiinae</taxon>
        <taxon>Dendrobium</taxon>
    </lineage>
</organism>
<dbReference type="InterPro" id="IPR008271">
    <property type="entry name" value="Ser/Thr_kinase_AS"/>
</dbReference>
<keyword evidence="1 8" id="KW-0723">Serine/threonine-protein kinase</keyword>
<comment type="caution">
    <text evidence="10">The sequence shown here is derived from an EMBL/GenBank/DDBJ whole genome shotgun (WGS) entry which is preliminary data.</text>
</comment>
<dbReference type="PROSITE" id="PS00108">
    <property type="entry name" value="PROTEIN_KINASE_ST"/>
    <property type="match status" value="1"/>
</dbReference>
<dbReference type="PROSITE" id="PS00107">
    <property type="entry name" value="PROTEIN_KINASE_ATP"/>
    <property type="match status" value="1"/>
</dbReference>
<dbReference type="PANTHER" id="PTHR47983:SF3">
    <property type="entry name" value="OS05G0135800 PROTEIN"/>
    <property type="match status" value="1"/>
</dbReference>
<name>A0AAV7H0Q1_DENCH</name>
<dbReference type="InterPro" id="IPR001245">
    <property type="entry name" value="Ser-Thr/Tyr_kinase_cat_dom"/>
</dbReference>
<dbReference type="PANTHER" id="PTHR47983">
    <property type="entry name" value="PTO-INTERACTING PROTEIN 1-LIKE"/>
    <property type="match status" value="1"/>
</dbReference>
<dbReference type="Proteomes" id="UP000775213">
    <property type="component" value="Unassembled WGS sequence"/>
</dbReference>
<sequence length="354" mass="38353">MNCSVNFGTSKVFYIYFELCAGNDGVFHASNPTPKGAQSIKVQPIEVPAIPLEVIKTLTNNFGSNSLIGEGSYARVYYGVLENEKAAALKKLDASKQPDQEFLAQVSMVSRINHENIIQLLGYCIDGGLRVLAYEFSTMGSLHDILHGRKGVKGAQPGPILSWVQRVKFAVGAARGLEYLHEKSQPPVIHRDIKSSNVLLFDDDVAKIGDFDLSNQSPDTAARIHSTRVLGTFGYHAPEYAMTGQLSSKSDVYSFGVVLLELLTGRKPVDPTLPRGQQSLVTWATPRLSEDKVSQCVDARLGGEYPPKAVAKFAAVAALCVQYEADFRPNMGIVVKALQPLLNSRAGGSVVDAP</sequence>
<keyword evidence="2" id="KW-0597">Phosphoprotein</keyword>
<evidence type="ECO:0000256" key="5">
    <source>
        <dbReference type="ARBA" id="ARBA00022777"/>
    </source>
</evidence>
<dbReference type="GO" id="GO:0004674">
    <property type="term" value="F:protein serine/threonine kinase activity"/>
    <property type="evidence" value="ECO:0007669"/>
    <property type="project" value="UniProtKB-KW"/>
</dbReference>
<dbReference type="InterPro" id="IPR052101">
    <property type="entry name" value="Plant_StressResp_Kinase"/>
</dbReference>
<dbReference type="AlphaFoldDB" id="A0AAV7H0Q1"/>
<evidence type="ECO:0000256" key="8">
    <source>
        <dbReference type="RuleBase" id="RU000304"/>
    </source>
</evidence>
<protein>
    <recommendedName>
        <fullName evidence="9">Protein kinase domain-containing protein</fullName>
    </recommendedName>
</protein>
<gene>
    <name evidence="10" type="ORF">IEQ34_008947</name>
</gene>
<evidence type="ECO:0000259" key="9">
    <source>
        <dbReference type="PROSITE" id="PS50011"/>
    </source>
</evidence>
<keyword evidence="11" id="KW-1185">Reference proteome</keyword>
<proteinExistence type="inferred from homology"/>
<evidence type="ECO:0000256" key="3">
    <source>
        <dbReference type="ARBA" id="ARBA00022679"/>
    </source>
</evidence>
<keyword evidence="5" id="KW-0418">Kinase</keyword>
<dbReference type="InterPro" id="IPR011009">
    <property type="entry name" value="Kinase-like_dom_sf"/>
</dbReference>
<evidence type="ECO:0000313" key="10">
    <source>
        <dbReference type="EMBL" id="KAH0461372.1"/>
    </source>
</evidence>
<dbReference type="GO" id="GO:0005524">
    <property type="term" value="F:ATP binding"/>
    <property type="evidence" value="ECO:0007669"/>
    <property type="project" value="UniProtKB-UniRule"/>
</dbReference>
<evidence type="ECO:0000256" key="2">
    <source>
        <dbReference type="ARBA" id="ARBA00022553"/>
    </source>
</evidence>
<accession>A0AAV7H0Q1</accession>